<gene>
    <name evidence="1" type="ORF">DDU33_04940</name>
</gene>
<evidence type="ECO:0000313" key="1">
    <source>
        <dbReference type="EMBL" id="AWI50863.1"/>
    </source>
</evidence>
<dbReference type="Proteomes" id="UP000244920">
    <property type="component" value="Chromosome"/>
</dbReference>
<dbReference type="RefSeq" id="WP_108923475.1">
    <property type="nucleotide sequence ID" value="NZ_CP029206.1"/>
</dbReference>
<dbReference type="AlphaFoldDB" id="A0A2U8FIS0"/>
<evidence type="ECO:0008006" key="3">
    <source>
        <dbReference type="Google" id="ProtNLM"/>
    </source>
</evidence>
<dbReference type="KEGG" id="apor:DDU33_04940"/>
<dbReference type="Pfam" id="PF04170">
    <property type="entry name" value="NlpE"/>
    <property type="match status" value="1"/>
</dbReference>
<protein>
    <recommendedName>
        <fullName evidence="3">Copper resistance protein NlpE</fullName>
    </recommendedName>
</protein>
<reference evidence="2" key="1">
    <citation type="submission" date="2018-05" db="EMBL/GenBank/DDBJ databases">
        <title>Complete genome sequence of Actinobacillus porcitonsillarum reference strain 9953L55 (CCUG 46996).</title>
        <authorList>
            <person name="Dona V."/>
            <person name="Perreten V."/>
        </authorList>
    </citation>
    <scope>NUCLEOTIDE SEQUENCE [LARGE SCALE GENOMIC DNA]</scope>
    <source>
        <strain evidence="2">9953L55</strain>
    </source>
</reference>
<dbReference type="PROSITE" id="PS51257">
    <property type="entry name" value="PROKAR_LIPOPROTEIN"/>
    <property type="match status" value="1"/>
</dbReference>
<name>A0A2U8FIS0_9PAST</name>
<proteinExistence type="predicted"/>
<dbReference type="EMBL" id="CP029206">
    <property type="protein sequence ID" value="AWI50863.1"/>
    <property type="molecule type" value="Genomic_DNA"/>
</dbReference>
<keyword evidence="2" id="KW-1185">Reference proteome</keyword>
<accession>A0A2U8FIS0</accession>
<sequence length="125" mass="13919">MKKIAVITLATLLGACSMLPKKNVAGTYQGELPCADCDKIQAELILNADNTYQYNTVYFKNSKEHAFTDKGKFTWDQNKSNVIRLEQDSGNLAFQVTDGYVEICDASGNVVKNSQLNYKLLKVTK</sequence>
<evidence type="ECO:0000313" key="2">
    <source>
        <dbReference type="Proteomes" id="UP000244920"/>
    </source>
</evidence>
<organism evidence="1 2">
    <name type="scientific">Actinobacillus porcitonsillarum</name>
    <dbReference type="NCBI Taxonomy" id="189834"/>
    <lineage>
        <taxon>Bacteria</taxon>
        <taxon>Pseudomonadati</taxon>
        <taxon>Pseudomonadota</taxon>
        <taxon>Gammaproteobacteria</taxon>
        <taxon>Pasteurellales</taxon>
        <taxon>Pasteurellaceae</taxon>
        <taxon>Actinobacillus</taxon>
    </lineage>
</organism>
<dbReference type="Gene3D" id="2.40.128.640">
    <property type="match status" value="1"/>
</dbReference>
<dbReference type="InterPro" id="IPR007298">
    <property type="entry name" value="Cu-R_lipoprotein_NlpE"/>
</dbReference>